<accession>A0A151PEQ5</accession>
<name>A0A151PEQ5_ALLMI</name>
<sequence>MNPILALDNGGCCVLVKLVSLCISWLQIKPTTPLPNSEKLPVLNNIGWQARASPASSPSNLYLDSNLIYAGFIVMVSEHLMTREQKR</sequence>
<evidence type="ECO:0000313" key="2">
    <source>
        <dbReference type="Proteomes" id="UP000050525"/>
    </source>
</evidence>
<evidence type="ECO:0000313" key="1">
    <source>
        <dbReference type="EMBL" id="KYO47245.1"/>
    </source>
</evidence>
<organism evidence="1 2">
    <name type="scientific">Alligator mississippiensis</name>
    <name type="common">American alligator</name>
    <dbReference type="NCBI Taxonomy" id="8496"/>
    <lineage>
        <taxon>Eukaryota</taxon>
        <taxon>Metazoa</taxon>
        <taxon>Chordata</taxon>
        <taxon>Craniata</taxon>
        <taxon>Vertebrata</taxon>
        <taxon>Euteleostomi</taxon>
        <taxon>Archelosauria</taxon>
        <taxon>Archosauria</taxon>
        <taxon>Crocodylia</taxon>
        <taxon>Alligatoridae</taxon>
        <taxon>Alligatorinae</taxon>
        <taxon>Alligator</taxon>
    </lineage>
</organism>
<keyword evidence="2" id="KW-1185">Reference proteome</keyword>
<dbReference type="EMBL" id="AKHW03000474">
    <property type="protein sequence ID" value="KYO47245.1"/>
    <property type="molecule type" value="Genomic_DNA"/>
</dbReference>
<proteinExistence type="predicted"/>
<dbReference type="AlphaFoldDB" id="A0A151PEQ5"/>
<reference evidence="1 2" key="1">
    <citation type="journal article" date="2012" name="Genome Biol.">
        <title>Sequencing three crocodilian genomes to illuminate the evolution of archosaurs and amniotes.</title>
        <authorList>
            <person name="St John J.A."/>
            <person name="Braun E.L."/>
            <person name="Isberg S.R."/>
            <person name="Miles L.G."/>
            <person name="Chong A.Y."/>
            <person name="Gongora J."/>
            <person name="Dalzell P."/>
            <person name="Moran C."/>
            <person name="Bed'hom B."/>
            <person name="Abzhanov A."/>
            <person name="Burgess S.C."/>
            <person name="Cooksey A.M."/>
            <person name="Castoe T.A."/>
            <person name="Crawford N.G."/>
            <person name="Densmore L.D."/>
            <person name="Drew J.C."/>
            <person name="Edwards S.V."/>
            <person name="Faircloth B.C."/>
            <person name="Fujita M.K."/>
            <person name="Greenwold M.J."/>
            <person name="Hoffmann F.G."/>
            <person name="Howard J.M."/>
            <person name="Iguchi T."/>
            <person name="Janes D.E."/>
            <person name="Khan S.Y."/>
            <person name="Kohno S."/>
            <person name="de Koning A.J."/>
            <person name="Lance S.L."/>
            <person name="McCarthy F.M."/>
            <person name="McCormack J.E."/>
            <person name="Merchant M.E."/>
            <person name="Peterson D.G."/>
            <person name="Pollock D.D."/>
            <person name="Pourmand N."/>
            <person name="Raney B.J."/>
            <person name="Roessler K.A."/>
            <person name="Sanford J.R."/>
            <person name="Sawyer R.H."/>
            <person name="Schmidt C.J."/>
            <person name="Triplett E.W."/>
            <person name="Tuberville T.D."/>
            <person name="Venegas-Anaya M."/>
            <person name="Howard J.T."/>
            <person name="Jarvis E.D."/>
            <person name="Guillette L.J.Jr."/>
            <person name="Glenn T.C."/>
            <person name="Green R.E."/>
            <person name="Ray D.A."/>
        </authorList>
    </citation>
    <scope>NUCLEOTIDE SEQUENCE [LARGE SCALE GENOMIC DNA]</scope>
    <source>
        <strain evidence="1">KSC_2009_1</strain>
    </source>
</reference>
<dbReference type="Proteomes" id="UP000050525">
    <property type="component" value="Unassembled WGS sequence"/>
</dbReference>
<gene>
    <name evidence="1" type="ORF">Y1Q_0019959</name>
</gene>
<comment type="caution">
    <text evidence="1">The sequence shown here is derived from an EMBL/GenBank/DDBJ whole genome shotgun (WGS) entry which is preliminary data.</text>
</comment>
<protein>
    <submittedName>
        <fullName evidence="1">Uncharacterized protein</fullName>
    </submittedName>
</protein>